<dbReference type="SUPFAM" id="SSF55681">
    <property type="entry name" value="Class II aaRS and biotin synthetases"/>
    <property type="match status" value="1"/>
</dbReference>
<keyword evidence="13" id="KW-0963">Cytoplasm</keyword>
<dbReference type="AlphaFoldDB" id="U3GUN2"/>
<evidence type="ECO:0000256" key="10">
    <source>
        <dbReference type="ARBA" id="ARBA00023146"/>
    </source>
</evidence>
<dbReference type="SUPFAM" id="SSF55186">
    <property type="entry name" value="ThrRS/AlaRS common domain"/>
    <property type="match status" value="1"/>
</dbReference>
<dbReference type="HOGENOM" id="CLU_004485_1_1_11"/>
<reference evidence="16 17" key="1">
    <citation type="journal article" date="2013" name="Genome Announc.">
        <title>Whole-Genome Sequence of the Clinical Strain Corynebacterium argentoratense DSM 44202, Isolated from a Human Throat Specimen.</title>
        <authorList>
            <person name="Bomholt C."/>
            <person name="Glaub A."/>
            <person name="Gravermann K."/>
            <person name="Albersmeier A."/>
            <person name="Brinkrolf K."/>
            <person name="Ruckert C."/>
            <person name="Tauch A."/>
        </authorList>
    </citation>
    <scope>NUCLEOTIDE SEQUENCE [LARGE SCALE GENOMIC DNA]</scope>
    <source>
        <strain evidence="16">DSM 44202</strain>
    </source>
</reference>
<keyword evidence="6 13" id="KW-0862">Zinc</keyword>
<comment type="similarity">
    <text evidence="1 13">Belongs to the class-II aminoacyl-tRNA synthetase family.</text>
</comment>
<dbReference type="Gene3D" id="3.30.54.20">
    <property type="match status" value="1"/>
</dbReference>
<accession>U3GUN2</accession>
<dbReference type="InterPro" id="IPR003156">
    <property type="entry name" value="DHHA1_dom"/>
</dbReference>
<dbReference type="Gene3D" id="2.40.30.130">
    <property type="match status" value="1"/>
</dbReference>
<keyword evidence="8 13" id="KW-0694">RNA-binding</keyword>
<comment type="subcellular location">
    <subcellularLocation>
        <location evidence="13">Cytoplasm</location>
    </subcellularLocation>
</comment>
<dbReference type="InterPro" id="IPR023033">
    <property type="entry name" value="Ala_tRNA_ligase_euk/bac"/>
</dbReference>
<dbReference type="InterPro" id="IPR018163">
    <property type="entry name" value="Thr/Ala-tRNA-synth_IIc_edit"/>
</dbReference>
<dbReference type="SMART" id="SM00863">
    <property type="entry name" value="tRNA_SAD"/>
    <property type="match status" value="1"/>
</dbReference>
<dbReference type="FunFam" id="3.30.930.10:FF:000004">
    <property type="entry name" value="Alanine--tRNA ligase"/>
    <property type="match status" value="1"/>
</dbReference>
<dbReference type="InterPro" id="IPR018162">
    <property type="entry name" value="Ala-tRNA-ligase_IIc_anticod-bd"/>
</dbReference>
<dbReference type="GO" id="GO:0004813">
    <property type="term" value="F:alanine-tRNA ligase activity"/>
    <property type="evidence" value="ECO:0007669"/>
    <property type="project" value="UniProtKB-UniRule"/>
</dbReference>
<dbReference type="Gene3D" id="3.10.310.40">
    <property type="match status" value="1"/>
</dbReference>
<comment type="function">
    <text evidence="11 13">Catalyzes the attachment of alanine to tRNA(Ala) in a two-step reaction: alanine is first activated by ATP to form Ala-AMP and then transferred to the acceptor end of tRNA(Ala). Also edits incorrectly charged Ser-tRNA(Ala) and Gly-tRNA(Ala) via its editing domain.</text>
</comment>
<dbReference type="PATRIC" id="fig|1348662.3.peg.1044"/>
<organism evidence="16 17">
    <name type="scientific">Corynebacterium argentoratense DSM 44202</name>
    <dbReference type="NCBI Taxonomy" id="1348662"/>
    <lineage>
        <taxon>Bacteria</taxon>
        <taxon>Bacillati</taxon>
        <taxon>Actinomycetota</taxon>
        <taxon>Actinomycetes</taxon>
        <taxon>Mycobacteriales</taxon>
        <taxon>Corynebacteriaceae</taxon>
        <taxon>Corynebacterium</taxon>
    </lineage>
</organism>
<keyword evidence="4 13" id="KW-0479">Metal-binding</keyword>
<dbReference type="STRING" id="1348662.CARG_05315"/>
<dbReference type="FunFam" id="3.10.310.40:FF:000001">
    <property type="entry name" value="Alanine--tRNA ligase"/>
    <property type="match status" value="1"/>
</dbReference>
<dbReference type="SUPFAM" id="SSF50447">
    <property type="entry name" value="Translation proteins"/>
    <property type="match status" value="1"/>
</dbReference>
<dbReference type="InterPro" id="IPR012947">
    <property type="entry name" value="tRNA_SAD"/>
</dbReference>
<comment type="cofactor">
    <cofactor evidence="13">
        <name>Zn(2+)</name>
        <dbReference type="ChEBI" id="CHEBI:29105"/>
    </cofactor>
    <text evidence="13">Binds 1 zinc ion per subunit.</text>
</comment>
<dbReference type="GO" id="GO:0000049">
    <property type="term" value="F:tRNA binding"/>
    <property type="evidence" value="ECO:0007669"/>
    <property type="project" value="UniProtKB-KW"/>
</dbReference>
<dbReference type="eggNOG" id="COG0013">
    <property type="taxonomic scope" value="Bacteria"/>
</dbReference>
<dbReference type="InterPro" id="IPR009000">
    <property type="entry name" value="Transl_B-barrel_sf"/>
</dbReference>
<dbReference type="OrthoDB" id="9803884at2"/>
<evidence type="ECO:0000256" key="2">
    <source>
        <dbReference type="ARBA" id="ARBA00022555"/>
    </source>
</evidence>
<keyword evidence="17" id="KW-1185">Reference proteome</keyword>
<feature type="domain" description="Alanyl-transfer RNA synthetases family profile" evidence="15">
    <location>
        <begin position="1"/>
        <end position="719"/>
    </location>
</feature>
<evidence type="ECO:0000256" key="13">
    <source>
        <dbReference type="HAMAP-Rule" id="MF_00036"/>
    </source>
</evidence>
<dbReference type="InterPro" id="IPR050058">
    <property type="entry name" value="Ala-tRNA_ligase"/>
</dbReference>
<dbReference type="SUPFAM" id="SSF101353">
    <property type="entry name" value="Putative anticodon-binding domain of alanyl-tRNA synthetase (AlaRS)"/>
    <property type="match status" value="1"/>
</dbReference>
<keyword evidence="9 13" id="KW-0648">Protein biosynthesis</keyword>
<dbReference type="CDD" id="cd00673">
    <property type="entry name" value="AlaRS_core"/>
    <property type="match status" value="1"/>
</dbReference>
<dbReference type="InterPro" id="IPR018165">
    <property type="entry name" value="Ala-tRNA-synth_IIc_core"/>
</dbReference>
<evidence type="ECO:0000256" key="12">
    <source>
        <dbReference type="ARBA" id="ARBA00048300"/>
    </source>
</evidence>
<feature type="binding site" evidence="13">
    <location>
        <position position="573"/>
    </location>
    <ligand>
        <name>Zn(2+)</name>
        <dbReference type="ChEBI" id="CHEBI:29105"/>
    </ligand>
</feature>
<feature type="binding site" evidence="13">
    <location>
        <position position="680"/>
    </location>
    <ligand>
        <name>Zn(2+)</name>
        <dbReference type="ChEBI" id="CHEBI:29105"/>
    </ligand>
</feature>
<dbReference type="InterPro" id="IPR045864">
    <property type="entry name" value="aa-tRNA-synth_II/BPL/LPL"/>
</dbReference>
<evidence type="ECO:0000256" key="9">
    <source>
        <dbReference type="ARBA" id="ARBA00022917"/>
    </source>
</evidence>
<evidence type="ECO:0000256" key="1">
    <source>
        <dbReference type="ARBA" id="ARBA00008226"/>
    </source>
</evidence>
<dbReference type="GO" id="GO:0006419">
    <property type="term" value="P:alanyl-tRNA aminoacylation"/>
    <property type="evidence" value="ECO:0007669"/>
    <property type="project" value="UniProtKB-UniRule"/>
</dbReference>
<dbReference type="InterPro" id="IPR002318">
    <property type="entry name" value="Ala-tRNA-lgiase_IIc"/>
</dbReference>
<evidence type="ECO:0000256" key="7">
    <source>
        <dbReference type="ARBA" id="ARBA00022840"/>
    </source>
</evidence>
<dbReference type="PANTHER" id="PTHR11777">
    <property type="entry name" value="ALANYL-TRNA SYNTHETASE"/>
    <property type="match status" value="1"/>
</dbReference>
<dbReference type="Pfam" id="PF07973">
    <property type="entry name" value="tRNA_SAD"/>
    <property type="match status" value="1"/>
</dbReference>
<evidence type="ECO:0000256" key="11">
    <source>
        <dbReference type="ARBA" id="ARBA00024779"/>
    </source>
</evidence>
<dbReference type="EC" id="6.1.1.7" evidence="13"/>
<dbReference type="RefSeq" id="WP_020976353.1">
    <property type="nucleotide sequence ID" value="NC_022198.1"/>
</dbReference>
<evidence type="ECO:0000256" key="5">
    <source>
        <dbReference type="ARBA" id="ARBA00022741"/>
    </source>
</evidence>
<evidence type="ECO:0000256" key="4">
    <source>
        <dbReference type="ARBA" id="ARBA00022723"/>
    </source>
</evidence>
<keyword evidence="14" id="KW-0175">Coiled coil</keyword>
<dbReference type="Proteomes" id="UP000016943">
    <property type="component" value="Chromosome"/>
</dbReference>
<dbReference type="GO" id="GO:0005524">
    <property type="term" value="F:ATP binding"/>
    <property type="evidence" value="ECO:0007669"/>
    <property type="project" value="UniProtKB-UniRule"/>
</dbReference>
<dbReference type="NCBIfam" id="TIGR00344">
    <property type="entry name" value="alaS"/>
    <property type="match status" value="1"/>
</dbReference>
<gene>
    <name evidence="13" type="primary">alaS</name>
    <name evidence="16" type="ORF">CARG_05315</name>
</gene>
<keyword evidence="7 13" id="KW-0067">ATP-binding</keyword>
<feature type="coiled-coil region" evidence="14">
    <location>
        <begin position="735"/>
        <end position="762"/>
    </location>
</feature>
<evidence type="ECO:0000256" key="6">
    <source>
        <dbReference type="ARBA" id="ARBA00022833"/>
    </source>
</evidence>
<comment type="domain">
    <text evidence="13">Consists of three domains; the N-terminal catalytic domain, the editing domain and the C-terminal C-Ala domain. The editing domain removes incorrectly charged amino acids, while the C-Ala domain, along with tRNA(Ala), serves as a bridge to cooperatively bring together the editing and aminoacylation centers thus stimulating deacylation of misacylated tRNAs.</text>
</comment>
<dbReference type="Gene3D" id="3.30.930.10">
    <property type="entry name" value="Bira Bifunctional Protein, Domain 2"/>
    <property type="match status" value="1"/>
</dbReference>
<comment type="catalytic activity">
    <reaction evidence="12 13">
        <text>tRNA(Ala) + L-alanine + ATP = L-alanyl-tRNA(Ala) + AMP + diphosphate</text>
        <dbReference type="Rhea" id="RHEA:12540"/>
        <dbReference type="Rhea" id="RHEA-COMP:9657"/>
        <dbReference type="Rhea" id="RHEA-COMP:9923"/>
        <dbReference type="ChEBI" id="CHEBI:30616"/>
        <dbReference type="ChEBI" id="CHEBI:33019"/>
        <dbReference type="ChEBI" id="CHEBI:57972"/>
        <dbReference type="ChEBI" id="CHEBI:78442"/>
        <dbReference type="ChEBI" id="CHEBI:78497"/>
        <dbReference type="ChEBI" id="CHEBI:456215"/>
        <dbReference type="EC" id="6.1.1.7"/>
    </reaction>
</comment>
<dbReference type="PRINTS" id="PR00980">
    <property type="entry name" value="TRNASYNTHALA"/>
</dbReference>
<protein>
    <recommendedName>
        <fullName evidence="13">Alanine--tRNA ligase</fullName>
        <ecNumber evidence="13">6.1.1.7</ecNumber>
    </recommendedName>
    <alternativeName>
        <fullName evidence="13">Alanyl-tRNA synthetase</fullName>
        <shortName evidence="13">AlaRS</shortName>
    </alternativeName>
</protein>
<keyword evidence="2 13" id="KW-0820">tRNA-binding</keyword>
<dbReference type="FunFam" id="3.30.980.10:FF:000004">
    <property type="entry name" value="Alanine--tRNA ligase, cytoplasmic"/>
    <property type="match status" value="1"/>
</dbReference>
<keyword evidence="10 13" id="KW-0030">Aminoacyl-tRNA synthetase</keyword>
<evidence type="ECO:0000259" key="15">
    <source>
        <dbReference type="PROSITE" id="PS50860"/>
    </source>
</evidence>
<evidence type="ECO:0000256" key="8">
    <source>
        <dbReference type="ARBA" id="ARBA00022884"/>
    </source>
</evidence>
<evidence type="ECO:0000256" key="3">
    <source>
        <dbReference type="ARBA" id="ARBA00022598"/>
    </source>
</evidence>
<dbReference type="HAMAP" id="MF_00036_B">
    <property type="entry name" value="Ala_tRNA_synth_B"/>
    <property type="match status" value="1"/>
</dbReference>
<feature type="binding site" evidence="13">
    <location>
        <position position="577"/>
    </location>
    <ligand>
        <name>Zn(2+)</name>
        <dbReference type="ChEBI" id="CHEBI:29105"/>
    </ligand>
</feature>
<proteinExistence type="inferred from homology"/>
<dbReference type="PROSITE" id="PS50860">
    <property type="entry name" value="AA_TRNA_LIGASE_II_ALA"/>
    <property type="match status" value="1"/>
</dbReference>
<evidence type="ECO:0000313" key="17">
    <source>
        <dbReference type="Proteomes" id="UP000016943"/>
    </source>
</evidence>
<dbReference type="Gene3D" id="3.30.980.10">
    <property type="entry name" value="Threonyl-trna Synthetase, Chain A, domain 2"/>
    <property type="match status" value="1"/>
</dbReference>
<keyword evidence="5 13" id="KW-0547">Nucleotide-binding</keyword>
<dbReference type="FunFam" id="3.30.54.20:FF:000001">
    <property type="entry name" value="Alanine--tRNA ligase"/>
    <property type="match status" value="1"/>
</dbReference>
<dbReference type="Gene3D" id="6.10.250.550">
    <property type="match status" value="1"/>
</dbReference>
<dbReference type="Pfam" id="PF02272">
    <property type="entry name" value="DHHA1"/>
    <property type="match status" value="1"/>
</dbReference>
<name>U3GUN2_9CORY</name>
<dbReference type="GO" id="GO:0008270">
    <property type="term" value="F:zinc ion binding"/>
    <property type="evidence" value="ECO:0007669"/>
    <property type="project" value="UniProtKB-UniRule"/>
</dbReference>
<evidence type="ECO:0000313" key="16">
    <source>
        <dbReference type="EMBL" id="AGU15200.1"/>
    </source>
</evidence>
<dbReference type="InterPro" id="IPR018164">
    <property type="entry name" value="Ala-tRNA-synth_IIc_N"/>
</dbReference>
<keyword evidence="3 13" id="KW-0436">Ligase</keyword>
<dbReference type="EMBL" id="CP006365">
    <property type="protein sequence ID" value="AGU15200.1"/>
    <property type="molecule type" value="Genomic_DNA"/>
</dbReference>
<sequence>MQTHEIRERFIQHFVKAGHQEVPSASLILDDPNLLFVNAGMVPFKPYFLGQQNPPFPNGTATSIQKCVRTLDIEEVGITTRHNTFFQMAGNFSFGQYFKEGAITHAWGLLTGSLEEGGFGLDPERLWVTVYLDDDEAADIWEKKIGLPADRIQRLGMADNYWSMGIPGPCGPCSEIYYDRGPEYGKEGGPIADDNRYMEIWNLVFMQNERGEGIGKDNFEILGPLPKKNIDTGLGVERVACILQNVDNVYETDLLRPVIEEAEKLTGSTYGAKHEDDIRFRVIADHSRTAMMLILDGVVPGNEGRGYILRRLLRRIIRSARLLGAQGATMNQFITTIMDTMTPSYPEIADNRERILQVAVNEEKAFLRTLESGTHLFEQVASATSAEGRNVVPGEQAFTLHDTYGFPIDLTMEMAAEAGLTVDRDGFEKLMAEQVARAKADSRAKKHGHTDLSLYREWVDEHPTRFVGFDTLSNDARVLGLVKGGAKTSEVTAGDEVEVILDESSLYAEAGGQLGDRGLICTGDGLVRINDVQKIGKKLWIHKGIVEDGHLEVGHQVRAEVDPAWRHAARQAHSGTHLIHAALRQVLGPTAVQAGSLNKPGYLRFDFNYAEALTPSQLEEIQSITNQAVDTDYDVNTIETSLEEAKAMGAMALFGENYGDIVRVVEIGGPFSMELCGGTHVAHSSQIGPVAVLGESSVASGVRRIEAYSGLYSFDYLAKERALVSGVAGMLKTPSEELPERIAQLTDKLKAAEKKIAELGRQQLLSQASRYLDDARVVGNVTLVSAIVENAADAGDLRQLATDLKGRLAARNDTAVIVLGSNNGDKLPFVVAATPAAVEAGVKSGDLVKLVGGYVNGRGGGKPDMAQGSGSAAGIDDVSAAFRTAFDAVADALAAY</sequence>
<dbReference type="GeneID" id="78249841"/>
<feature type="binding site" evidence="13">
    <location>
        <position position="676"/>
    </location>
    <ligand>
        <name>Zn(2+)</name>
        <dbReference type="ChEBI" id="CHEBI:29105"/>
    </ligand>
</feature>
<dbReference type="KEGG" id="caz:CARG_05315"/>
<dbReference type="PANTHER" id="PTHR11777:SF9">
    <property type="entry name" value="ALANINE--TRNA LIGASE, CYTOPLASMIC"/>
    <property type="match status" value="1"/>
</dbReference>
<dbReference type="GO" id="GO:0002161">
    <property type="term" value="F:aminoacyl-tRNA deacylase activity"/>
    <property type="evidence" value="ECO:0007669"/>
    <property type="project" value="TreeGrafter"/>
</dbReference>
<dbReference type="Pfam" id="PF01411">
    <property type="entry name" value="tRNA-synt_2c"/>
    <property type="match status" value="1"/>
</dbReference>
<dbReference type="GO" id="GO:0005829">
    <property type="term" value="C:cytosol"/>
    <property type="evidence" value="ECO:0007669"/>
    <property type="project" value="TreeGrafter"/>
</dbReference>
<evidence type="ECO:0000256" key="14">
    <source>
        <dbReference type="SAM" id="Coils"/>
    </source>
</evidence>